<dbReference type="CDD" id="cd02440">
    <property type="entry name" value="AdoMet_MTases"/>
    <property type="match status" value="1"/>
</dbReference>
<dbReference type="RefSeq" id="WP_143236102.1">
    <property type="nucleotide sequence ID" value="NZ_VJWL01000003.1"/>
</dbReference>
<feature type="domain" description="Methyltransferase type 11" evidence="2">
    <location>
        <begin position="48"/>
        <end position="151"/>
    </location>
</feature>
<evidence type="ECO:0000256" key="1">
    <source>
        <dbReference type="SAM" id="Coils"/>
    </source>
</evidence>
<dbReference type="Pfam" id="PF08241">
    <property type="entry name" value="Methyltransf_11"/>
    <property type="match status" value="1"/>
</dbReference>
<protein>
    <submittedName>
        <fullName evidence="3">Class I SAM-dependent methyltransferase</fullName>
    </submittedName>
</protein>
<evidence type="ECO:0000259" key="2">
    <source>
        <dbReference type="Pfam" id="PF08241"/>
    </source>
</evidence>
<keyword evidence="1" id="KW-0175">Coiled coil</keyword>
<dbReference type="GO" id="GO:0032259">
    <property type="term" value="P:methylation"/>
    <property type="evidence" value="ECO:0007669"/>
    <property type="project" value="UniProtKB-KW"/>
</dbReference>
<feature type="coiled-coil region" evidence="1">
    <location>
        <begin position="254"/>
        <end position="281"/>
    </location>
</feature>
<accession>A0A552WZR0</accession>
<keyword evidence="3" id="KW-0489">Methyltransferase</keyword>
<dbReference type="EMBL" id="VJWL01000003">
    <property type="protein sequence ID" value="TRW48310.1"/>
    <property type="molecule type" value="Genomic_DNA"/>
</dbReference>
<organism evidence="3 4">
    <name type="scientific">Aliidiomarina halalkaliphila</name>
    <dbReference type="NCBI Taxonomy" id="2593535"/>
    <lineage>
        <taxon>Bacteria</taxon>
        <taxon>Pseudomonadati</taxon>
        <taxon>Pseudomonadota</taxon>
        <taxon>Gammaproteobacteria</taxon>
        <taxon>Alteromonadales</taxon>
        <taxon>Idiomarinaceae</taxon>
        <taxon>Aliidiomarina</taxon>
    </lineage>
</organism>
<dbReference type="GO" id="GO:0008757">
    <property type="term" value="F:S-adenosylmethionine-dependent methyltransferase activity"/>
    <property type="evidence" value="ECO:0007669"/>
    <property type="project" value="InterPro"/>
</dbReference>
<dbReference type="Gene3D" id="3.40.50.150">
    <property type="entry name" value="Vaccinia Virus protein VP39"/>
    <property type="match status" value="1"/>
</dbReference>
<dbReference type="AlphaFoldDB" id="A0A552WZR0"/>
<evidence type="ECO:0000313" key="4">
    <source>
        <dbReference type="Proteomes" id="UP000320359"/>
    </source>
</evidence>
<dbReference type="InterPro" id="IPR029063">
    <property type="entry name" value="SAM-dependent_MTases_sf"/>
</dbReference>
<keyword evidence="3" id="KW-0808">Transferase</keyword>
<dbReference type="SUPFAM" id="SSF53335">
    <property type="entry name" value="S-adenosyl-L-methionine-dependent methyltransferases"/>
    <property type="match status" value="1"/>
</dbReference>
<dbReference type="InterPro" id="IPR013216">
    <property type="entry name" value="Methyltransf_11"/>
</dbReference>
<reference evidence="3 4" key="1">
    <citation type="submission" date="2019-07" db="EMBL/GenBank/DDBJ databases">
        <authorList>
            <person name="Yang M."/>
            <person name="Zhao D."/>
            <person name="Xiang H."/>
        </authorList>
    </citation>
    <scope>NUCLEOTIDE SEQUENCE [LARGE SCALE GENOMIC DNA]</scope>
    <source>
        <strain evidence="3 4">IM1326</strain>
    </source>
</reference>
<dbReference type="PANTHER" id="PTHR43591:SF110">
    <property type="entry name" value="RHODANESE DOMAIN-CONTAINING PROTEIN"/>
    <property type="match status" value="1"/>
</dbReference>
<evidence type="ECO:0000313" key="3">
    <source>
        <dbReference type="EMBL" id="TRW48310.1"/>
    </source>
</evidence>
<dbReference type="OrthoDB" id="5974463at2"/>
<comment type="caution">
    <text evidence="3">The sequence shown here is derived from an EMBL/GenBank/DDBJ whole genome shotgun (WGS) entry which is preliminary data.</text>
</comment>
<gene>
    <name evidence="3" type="ORF">FM042_09000</name>
</gene>
<proteinExistence type="predicted"/>
<keyword evidence="4" id="KW-1185">Reference proteome</keyword>
<name>A0A552WZR0_9GAMM</name>
<dbReference type="Proteomes" id="UP000320359">
    <property type="component" value="Unassembled WGS sequence"/>
</dbReference>
<sequence>MNHWSQYWKVSNALSSFAEGDAGRGYEGDIRTFWEFHLKDLDDNAVVVDVGTGNGALALLANQFGKQQKKNWTVHGVDAATINPAEDVDGTPELKALLSEVQFHGDTDMSKLPFDDGSVDCVVSQFAFEYADRKAALKEILRVLKPGGKVVMLAHHHKSSIMQDSKTGVRVFEYTLNETPLFMQADLLLRIGLQYLKADTVANWKSSQHGQATEKTTRWIMDMLRERFSNDAERVWVDDIIGRVARLIQSVDSAEKAEMALQALGREYNMLQAHLMRVQDQVKASLTEADVKAVIKSAGKASKQNDYSDFNLENEPFAWAIEIVKKAD</sequence>
<dbReference type="PANTHER" id="PTHR43591">
    <property type="entry name" value="METHYLTRANSFERASE"/>
    <property type="match status" value="1"/>
</dbReference>